<keyword evidence="5 11" id="KW-0547">Nucleotide-binding</keyword>
<dbReference type="PaxDb" id="29760-VIT_15s0046g01830.t01"/>
<dbReference type="eggNOG" id="KOG1187">
    <property type="taxonomic scope" value="Eukaryota"/>
</dbReference>
<dbReference type="InterPro" id="IPR017441">
    <property type="entry name" value="Protein_kinase_ATP_BS"/>
</dbReference>
<dbReference type="AlphaFoldDB" id="F6I669"/>
<feature type="domain" description="Protein kinase" evidence="13">
    <location>
        <begin position="810"/>
        <end position="1095"/>
    </location>
</feature>
<reference evidence="15" key="1">
    <citation type="journal article" date="2007" name="Nature">
        <title>The grapevine genome sequence suggests ancestral hexaploidization in major angiosperm phyla.</title>
        <authorList>
            <consortium name="The French-Italian Public Consortium for Grapevine Genome Characterization."/>
            <person name="Jaillon O."/>
            <person name="Aury J.-M."/>
            <person name="Noel B."/>
            <person name="Policriti A."/>
            <person name="Clepet C."/>
            <person name="Casagrande A."/>
            <person name="Choisne N."/>
            <person name="Aubourg S."/>
            <person name="Vitulo N."/>
            <person name="Jubin C."/>
            <person name="Vezzi A."/>
            <person name="Legeai F."/>
            <person name="Hugueney P."/>
            <person name="Dasilva C."/>
            <person name="Horner D."/>
            <person name="Mica E."/>
            <person name="Jublot D."/>
            <person name="Poulain J."/>
            <person name="Bruyere C."/>
            <person name="Billault A."/>
            <person name="Segurens B."/>
            <person name="Gouyvenoux M."/>
            <person name="Ugarte E."/>
            <person name="Cattonaro F."/>
            <person name="Anthouard V."/>
            <person name="Vico V."/>
            <person name="Del Fabbro C."/>
            <person name="Alaux M."/>
            <person name="Di Gaspero G."/>
            <person name="Dumas V."/>
            <person name="Felice N."/>
            <person name="Paillard S."/>
            <person name="Juman I."/>
            <person name="Moroldo M."/>
            <person name="Scalabrin S."/>
            <person name="Canaguier A."/>
            <person name="Le Clainche I."/>
            <person name="Malacrida G."/>
            <person name="Durand E."/>
            <person name="Pesole G."/>
            <person name="Laucou V."/>
            <person name="Chatelet P."/>
            <person name="Merdinoglu D."/>
            <person name="Delledonne M."/>
            <person name="Pezzotti M."/>
            <person name="Lecharny A."/>
            <person name="Scarpelli C."/>
            <person name="Artiguenave F."/>
            <person name="Pe M.E."/>
            <person name="Valle G."/>
            <person name="Morgante M."/>
            <person name="Caboche M."/>
            <person name="Adam-Blondon A.-F."/>
            <person name="Weissenbach J."/>
            <person name="Quetier F."/>
            <person name="Wincker P."/>
        </authorList>
    </citation>
    <scope>NUCLEOTIDE SEQUENCE [LARGE SCALE GENOMIC DNA]</scope>
    <source>
        <strain evidence="15">cv. Pinot noir / PN40024</strain>
    </source>
</reference>
<evidence type="ECO:0000256" key="12">
    <source>
        <dbReference type="SAM" id="MobiDB-lite"/>
    </source>
</evidence>
<evidence type="ECO:0000256" key="7">
    <source>
        <dbReference type="ARBA" id="ARBA00022840"/>
    </source>
</evidence>
<proteinExistence type="predicted"/>
<evidence type="ECO:0000256" key="3">
    <source>
        <dbReference type="ARBA" id="ARBA00022679"/>
    </source>
</evidence>
<dbReference type="InterPro" id="IPR000719">
    <property type="entry name" value="Prot_kinase_dom"/>
</dbReference>
<dbReference type="Gene3D" id="1.25.40.10">
    <property type="entry name" value="Tetratricopeptide repeat domain"/>
    <property type="match status" value="5"/>
</dbReference>
<dbReference type="Gene3D" id="3.30.200.20">
    <property type="entry name" value="Phosphorylase Kinase, domain 1"/>
    <property type="match status" value="1"/>
</dbReference>
<feature type="region of interest" description="Disordered" evidence="12">
    <location>
        <begin position="18"/>
        <end position="44"/>
    </location>
</feature>
<keyword evidence="3" id="KW-0808">Transferase</keyword>
<dbReference type="Pfam" id="PF01535">
    <property type="entry name" value="PPR"/>
    <property type="match status" value="5"/>
</dbReference>
<feature type="region of interest" description="Disordered" evidence="12">
    <location>
        <begin position="680"/>
        <end position="704"/>
    </location>
</feature>
<dbReference type="Pfam" id="PF00069">
    <property type="entry name" value="Pkinase"/>
    <property type="match status" value="1"/>
</dbReference>
<keyword evidence="7 11" id="KW-0067">ATP-binding</keyword>
<dbReference type="PROSITE" id="PS00108">
    <property type="entry name" value="PROTEIN_KINASE_ST"/>
    <property type="match status" value="1"/>
</dbReference>
<dbReference type="Proteomes" id="UP000009183">
    <property type="component" value="Chromosome 15"/>
</dbReference>
<evidence type="ECO:0000313" key="15">
    <source>
        <dbReference type="Proteomes" id="UP000009183"/>
    </source>
</evidence>
<dbReference type="GO" id="GO:0009451">
    <property type="term" value="P:RNA modification"/>
    <property type="evidence" value="ECO:0000318"/>
    <property type="project" value="GO_Central"/>
</dbReference>
<comment type="catalytic activity">
    <reaction evidence="8">
        <text>L-threonyl-[protein] + ATP = O-phospho-L-threonyl-[protein] + ADP + H(+)</text>
        <dbReference type="Rhea" id="RHEA:46608"/>
        <dbReference type="Rhea" id="RHEA-COMP:11060"/>
        <dbReference type="Rhea" id="RHEA-COMP:11605"/>
        <dbReference type="ChEBI" id="CHEBI:15378"/>
        <dbReference type="ChEBI" id="CHEBI:30013"/>
        <dbReference type="ChEBI" id="CHEBI:30616"/>
        <dbReference type="ChEBI" id="CHEBI:61977"/>
        <dbReference type="ChEBI" id="CHEBI:456216"/>
        <dbReference type="EC" id="2.7.11.1"/>
    </reaction>
</comment>
<dbReference type="PANTHER" id="PTHR47926:SF511">
    <property type="entry name" value="PENTATRICOPEPTIDE REPEAT-CONTAINING PROTEIN"/>
    <property type="match status" value="1"/>
</dbReference>
<dbReference type="InterPro" id="IPR002885">
    <property type="entry name" value="PPR_rpt"/>
</dbReference>
<dbReference type="EC" id="2.7.11.1" evidence="1"/>
<dbReference type="PANTHER" id="PTHR47926">
    <property type="entry name" value="PENTATRICOPEPTIDE REPEAT-CONTAINING PROTEIN"/>
    <property type="match status" value="1"/>
</dbReference>
<evidence type="ECO:0000259" key="13">
    <source>
        <dbReference type="PROSITE" id="PS50011"/>
    </source>
</evidence>
<dbReference type="PROSITE" id="PS00107">
    <property type="entry name" value="PROTEIN_KINASE_ATP"/>
    <property type="match status" value="1"/>
</dbReference>
<feature type="compositionally biased region" description="Low complexity" evidence="12">
    <location>
        <begin position="18"/>
        <end position="30"/>
    </location>
</feature>
<evidence type="ECO:0000256" key="1">
    <source>
        <dbReference type="ARBA" id="ARBA00012513"/>
    </source>
</evidence>
<dbReference type="GO" id="GO:0004674">
    <property type="term" value="F:protein serine/threonine kinase activity"/>
    <property type="evidence" value="ECO:0007669"/>
    <property type="project" value="UniProtKB-KW"/>
</dbReference>
<dbReference type="PROSITE" id="PS50011">
    <property type="entry name" value="PROTEIN_KINASE_DOM"/>
    <property type="match status" value="1"/>
</dbReference>
<keyword evidence="15" id="KW-1185">Reference proteome</keyword>
<dbReference type="GO" id="GO:0003723">
    <property type="term" value="F:RNA binding"/>
    <property type="evidence" value="ECO:0000318"/>
    <property type="project" value="GO_Central"/>
</dbReference>
<feature type="repeat" description="PPR" evidence="10">
    <location>
        <begin position="445"/>
        <end position="479"/>
    </location>
</feature>
<gene>
    <name evidence="14" type="ordered locus">VIT_15s0046g01830</name>
</gene>
<organism evidence="14 15">
    <name type="scientific">Vitis vinifera</name>
    <name type="common">Grape</name>
    <dbReference type="NCBI Taxonomy" id="29760"/>
    <lineage>
        <taxon>Eukaryota</taxon>
        <taxon>Viridiplantae</taxon>
        <taxon>Streptophyta</taxon>
        <taxon>Embryophyta</taxon>
        <taxon>Tracheophyta</taxon>
        <taxon>Spermatophyta</taxon>
        <taxon>Magnoliopsida</taxon>
        <taxon>eudicotyledons</taxon>
        <taxon>Gunneridae</taxon>
        <taxon>Pentapetalae</taxon>
        <taxon>rosids</taxon>
        <taxon>Vitales</taxon>
        <taxon>Vitaceae</taxon>
        <taxon>Viteae</taxon>
        <taxon>Vitis</taxon>
    </lineage>
</organism>
<feature type="repeat" description="PPR" evidence="10">
    <location>
        <begin position="344"/>
        <end position="378"/>
    </location>
</feature>
<protein>
    <recommendedName>
        <fullName evidence="1">non-specific serine/threonine protein kinase</fullName>
        <ecNumber evidence="1">2.7.11.1</ecNumber>
    </recommendedName>
</protein>
<dbReference type="Pfam" id="PF13041">
    <property type="entry name" value="PPR_2"/>
    <property type="match status" value="2"/>
</dbReference>
<dbReference type="eggNOG" id="KOG4197">
    <property type="taxonomic scope" value="Eukaryota"/>
</dbReference>
<evidence type="ECO:0000256" key="4">
    <source>
        <dbReference type="ARBA" id="ARBA00022737"/>
    </source>
</evidence>
<dbReference type="SMART" id="SM00220">
    <property type="entry name" value="S_TKc"/>
    <property type="match status" value="1"/>
</dbReference>
<evidence type="ECO:0000256" key="10">
    <source>
        <dbReference type="PROSITE-ProRule" id="PRU00708"/>
    </source>
</evidence>
<dbReference type="PROSITE" id="PS51375">
    <property type="entry name" value="PPR"/>
    <property type="match status" value="3"/>
</dbReference>
<keyword evidence="6" id="KW-0418">Kinase</keyword>
<feature type="binding site" evidence="11">
    <location>
        <position position="842"/>
    </location>
    <ligand>
        <name>ATP</name>
        <dbReference type="ChEBI" id="CHEBI:30616"/>
    </ligand>
</feature>
<evidence type="ECO:0000256" key="11">
    <source>
        <dbReference type="PROSITE-ProRule" id="PRU10141"/>
    </source>
</evidence>
<dbReference type="OrthoDB" id="1851890at2759"/>
<dbReference type="NCBIfam" id="TIGR00756">
    <property type="entry name" value="PPR"/>
    <property type="match status" value="1"/>
</dbReference>
<comment type="catalytic activity">
    <reaction evidence="9">
        <text>L-seryl-[protein] + ATP = O-phospho-L-seryl-[protein] + ADP + H(+)</text>
        <dbReference type="Rhea" id="RHEA:17989"/>
        <dbReference type="Rhea" id="RHEA-COMP:9863"/>
        <dbReference type="Rhea" id="RHEA-COMP:11604"/>
        <dbReference type="ChEBI" id="CHEBI:15378"/>
        <dbReference type="ChEBI" id="CHEBI:29999"/>
        <dbReference type="ChEBI" id="CHEBI:30616"/>
        <dbReference type="ChEBI" id="CHEBI:83421"/>
        <dbReference type="ChEBI" id="CHEBI:456216"/>
        <dbReference type="EC" id="2.7.11.1"/>
    </reaction>
</comment>
<evidence type="ECO:0000313" key="14">
    <source>
        <dbReference type="EMBL" id="CCB62465.1"/>
    </source>
</evidence>
<evidence type="ECO:0000256" key="9">
    <source>
        <dbReference type="ARBA" id="ARBA00048679"/>
    </source>
</evidence>
<dbReference type="Gene3D" id="1.10.510.10">
    <property type="entry name" value="Transferase(Phosphotransferase) domain 1"/>
    <property type="match status" value="1"/>
</dbReference>
<evidence type="ECO:0000256" key="6">
    <source>
        <dbReference type="ARBA" id="ARBA00022777"/>
    </source>
</evidence>
<dbReference type="CDD" id="cd14066">
    <property type="entry name" value="STKc_IRAK"/>
    <property type="match status" value="1"/>
</dbReference>
<dbReference type="EMBL" id="FN596755">
    <property type="protein sequence ID" value="CCB62465.1"/>
    <property type="molecule type" value="Genomic_DNA"/>
</dbReference>
<dbReference type="InterPro" id="IPR008271">
    <property type="entry name" value="Ser/Thr_kinase_AS"/>
</dbReference>
<dbReference type="ExpressionAtlas" id="F6I669">
    <property type="expression patterns" value="baseline and differential"/>
</dbReference>
<dbReference type="SMR" id="F6I669"/>
<dbReference type="FunFam" id="3.30.200.20:FF:001335">
    <property type="entry name" value="Calmodulin-binding receptor-like cytoplasmic kinase 2"/>
    <property type="match status" value="1"/>
</dbReference>
<keyword evidence="4" id="KW-0677">Repeat</keyword>
<feature type="repeat" description="PPR" evidence="10">
    <location>
        <begin position="243"/>
        <end position="277"/>
    </location>
</feature>
<dbReference type="SUPFAM" id="SSF56112">
    <property type="entry name" value="Protein kinase-like (PK-like)"/>
    <property type="match status" value="1"/>
</dbReference>
<dbReference type="InterPro" id="IPR011009">
    <property type="entry name" value="Kinase-like_dom_sf"/>
</dbReference>
<sequence>MISKCRFLSTFIANFKSHSSASPTPSPTLTGATKNAPSHDPHRQSHSFPYLGGLRASLPETGFTNLVDSCSTHSFSSHALKISAKLGFLHGGKQLHAHVIKLGNCNLLSLQNQVLHVYVKCKEFNDVCKMFDEMPLKNVVSWNTLICGVVEGNCKFALVRLGFHYFRQMVLEMMAPNCITLNGLLRASIELNDVGICRQLHCFILKSGFDSNCFVGSALVDSYAKFGLVDEAQSAFDEVSSRDLVLWNVMVSCYALNGVQGKAFGVFKLMRLEGVKGDNFTFTSMINSCGVLGSCGLGKQVHGLIIRLSFDLDVLVASALVDMYSKNENIEDARKAFDGMIVKNIVSWTTMIVGYGQHGDGKEAMRLLQEMIRVYTYPDELALASILSSCGNLSATSEVVQVHAYVVENGFEAFLSIANALVSAYSKCGSIGSAFQSFSSVAEPDIISWTSLMGAYAFHGLSKEGVEVFEKMLFSNVRPDKVAFLGVLSACAHGGFVLEGLHYFNLMINVYQIMPDSEHYTCIIDLLGRAGFLDEAINLLTSMPVEPRSDTLGAFLGACKVHRNVGLARWASEKLFVMEPNEPANYSLMSNMYASVGHWFDVARVRKLMRERCDFKVPGCSWMEIAGEVHTFVSRDKTHPRAVQVYGMLDLLVRLMEEDDVSDMEVLGLSLAETMKNPNLMYGNRNHGSGARRTPDRLTYSPSTVDYDASSIQKSRSGRNPMMMAVKSVAGVFVSCFTPPETTSSKNFGDSDEFRAPSVASDVSRAGSVRRRVSGSSHGIYANSYNSTHGREPGSVKFTLEEIYKATRNFSPSWKIGQGGFGTVYKGRLEDGTLVAVKRAKKSLYDKHLGVEFQSEIQTLAQVEHLNLVRFYGYLEHGDERIVVVEYVPNGTLREHLDCVQGNILDFAARLDVAIDVAHAITYLHMYTDHPIIHRDIKSSNILLTENLRAKVADFGFARLAADTESGATHVSTQVKGTAGYLDPEYLRTYQLTEKSDVYSFGVLLVELVTGRCPIEAKRELPERITAKWAMKKFTDGDAIFTLDPRLERNAANNLALEKILELALQCLAPQKQNRPSMRRCAEILWSIRKDHRELSASDTRSLSSHSQKSIQLREG</sequence>
<dbReference type="InterPro" id="IPR011990">
    <property type="entry name" value="TPR-like_helical_dom_sf"/>
</dbReference>
<dbReference type="Pfam" id="PF20431">
    <property type="entry name" value="E_motif"/>
    <property type="match status" value="1"/>
</dbReference>
<evidence type="ECO:0000256" key="2">
    <source>
        <dbReference type="ARBA" id="ARBA00022527"/>
    </source>
</evidence>
<dbReference type="GO" id="GO:0005524">
    <property type="term" value="F:ATP binding"/>
    <property type="evidence" value="ECO:0007669"/>
    <property type="project" value="UniProtKB-UniRule"/>
</dbReference>
<dbReference type="HOGENOM" id="CLU_009342_0_0_1"/>
<dbReference type="FunFam" id="1.10.510.10:FF:000300">
    <property type="entry name" value="Calmodulin-binding receptor-like cytoplasmic kinase 3"/>
    <property type="match status" value="1"/>
</dbReference>
<feature type="region of interest" description="Disordered" evidence="12">
    <location>
        <begin position="1097"/>
        <end position="1116"/>
    </location>
</feature>
<dbReference type="FunFam" id="1.25.40.10:FF:000642">
    <property type="entry name" value="Pentatricopeptide repeat-containing protein mitochondrial"/>
    <property type="match status" value="1"/>
</dbReference>
<dbReference type="FunFam" id="1.25.40.10:FF:000343">
    <property type="entry name" value="Pentatricopeptide repeat-containing protein At3g58590"/>
    <property type="match status" value="1"/>
</dbReference>
<name>F6I669_VITVI</name>
<accession>F6I669</accession>
<dbReference type="FunFam" id="1.25.40.10:FF:000475">
    <property type="entry name" value="Pentatricopeptide repeat-containing protein At5g40410, mitochondrial"/>
    <property type="match status" value="1"/>
</dbReference>
<evidence type="ECO:0000256" key="8">
    <source>
        <dbReference type="ARBA" id="ARBA00047899"/>
    </source>
</evidence>
<dbReference type="InParanoid" id="F6I669"/>
<dbReference type="FunFam" id="1.25.40.10:FF:001093">
    <property type="entry name" value="Pentatricopeptide repeat-containing protein At2g34400"/>
    <property type="match status" value="1"/>
</dbReference>
<evidence type="ECO:0000256" key="5">
    <source>
        <dbReference type="ARBA" id="ARBA00022741"/>
    </source>
</evidence>
<dbReference type="InterPro" id="IPR046848">
    <property type="entry name" value="E_motif"/>
</dbReference>
<dbReference type="InterPro" id="IPR046960">
    <property type="entry name" value="PPR_At4g14850-like_plant"/>
</dbReference>
<keyword evidence="2" id="KW-0723">Serine/threonine-protein kinase</keyword>